<organism evidence="1 2">
    <name type="scientific">Actinoplanes ianthinogenes</name>
    <dbReference type="NCBI Taxonomy" id="122358"/>
    <lineage>
        <taxon>Bacteria</taxon>
        <taxon>Bacillati</taxon>
        <taxon>Actinomycetota</taxon>
        <taxon>Actinomycetes</taxon>
        <taxon>Micromonosporales</taxon>
        <taxon>Micromonosporaceae</taxon>
        <taxon>Actinoplanes</taxon>
    </lineage>
</organism>
<reference evidence="1 2" key="1">
    <citation type="submission" date="2020-08" db="EMBL/GenBank/DDBJ databases">
        <title>Whole genome shotgun sequence of Actinoplanes ianthinogenes NBRC 13996.</title>
        <authorList>
            <person name="Komaki H."/>
            <person name="Tamura T."/>
        </authorList>
    </citation>
    <scope>NUCLEOTIDE SEQUENCE [LARGE SCALE GENOMIC DNA]</scope>
    <source>
        <strain evidence="1 2">NBRC 13996</strain>
    </source>
</reference>
<evidence type="ECO:0000313" key="2">
    <source>
        <dbReference type="Proteomes" id="UP000676967"/>
    </source>
</evidence>
<sequence length="135" mass="14569">MAQVLRLIGYWDGRQAPGGWPDVCGFVTAVDSTVQRNVVAYLRSGTRFVASAGVSVCRLCGAANGSAEQTDGVYFVWPEGLPHYVEEHGVRLPDEVVAIAARGVPSAVDPDRFESALRAGDLTIDVEWWRAHTPA</sequence>
<protein>
    <submittedName>
        <fullName evidence="1">Uncharacterized protein</fullName>
    </submittedName>
</protein>
<evidence type="ECO:0000313" key="1">
    <source>
        <dbReference type="EMBL" id="BCJ40665.1"/>
    </source>
</evidence>
<dbReference type="RefSeq" id="WP_189335128.1">
    <property type="nucleotide sequence ID" value="NZ_AP023356.1"/>
</dbReference>
<proteinExistence type="predicted"/>
<dbReference type="EMBL" id="AP023356">
    <property type="protein sequence ID" value="BCJ40665.1"/>
    <property type="molecule type" value="Genomic_DNA"/>
</dbReference>
<gene>
    <name evidence="1" type="ORF">Aiant_13220</name>
</gene>
<keyword evidence="2" id="KW-1185">Reference proteome</keyword>
<name>A0ABM7LN10_9ACTN</name>
<dbReference type="Proteomes" id="UP000676967">
    <property type="component" value="Chromosome"/>
</dbReference>
<accession>A0ABM7LN10</accession>